<keyword evidence="3" id="KW-1185">Reference proteome</keyword>
<feature type="compositionally biased region" description="Polar residues" evidence="1">
    <location>
        <begin position="50"/>
        <end position="61"/>
    </location>
</feature>
<evidence type="ECO:0000256" key="1">
    <source>
        <dbReference type="SAM" id="MobiDB-lite"/>
    </source>
</evidence>
<comment type="caution">
    <text evidence="2">The sequence shown here is derived from an EMBL/GenBank/DDBJ whole genome shotgun (WGS) entry which is preliminary data.</text>
</comment>
<feature type="region of interest" description="Disordered" evidence="1">
    <location>
        <begin position="43"/>
        <end position="128"/>
    </location>
</feature>
<evidence type="ECO:0000313" key="3">
    <source>
        <dbReference type="Proteomes" id="UP001159363"/>
    </source>
</evidence>
<gene>
    <name evidence="2" type="ORF">PR048_014419</name>
</gene>
<sequence>MWAALNEVFRADERETRSGCWSVPSRWTSSPGSCCGTTLTVRGGEGVVGSPTQYGESNTPAVYTPDSNPPRGGGRRTTSPRRRTSSTEVTCFPHDTRGHGGGAHDRLSRPSGELRHSGTHTRQQVGLTAPASNVAELCAPISSWRPTCQTAA</sequence>
<accession>A0ABQ9HEY1</accession>
<reference evidence="2 3" key="1">
    <citation type="submission" date="2023-02" db="EMBL/GenBank/DDBJ databases">
        <title>LHISI_Scaffold_Assembly.</title>
        <authorList>
            <person name="Stuart O.P."/>
            <person name="Cleave R."/>
            <person name="Magrath M.J.L."/>
            <person name="Mikheyev A.S."/>
        </authorList>
    </citation>
    <scope>NUCLEOTIDE SEQUENCE [LARGE SCALE GENOMIC DNA]</scope>
    <source>
        <strain evidence="2">Daus_M_001</strain>
        <tissue evidence="2">Leg muscle</tissue>
    </source>
</reference>
<dbReference type="Proteomes" id="UP001159363">
    <property type="component" value="Chromosome 4"/>
</dbReference>
<feature type="compositionally biased region" description="Basic and acidic residues" evidence="1">
    <location>
        <begin position="94"/>
        <end position="116"/>
    </location>
</feature>
<proteinExistence type="predicted"/>
<dbReference type="EMBL" id="JARBHB010000005">
    <property type="protein sequence ID" value="KAJ8882608.1"/>
    <property type="molecule type" value="Genomic_DNA"/>
</dbReference>
<organism evidence="2 3">
    <name type="scientific">Dryococelus australis</name>
    <dbReference type="NCBI Taxonomy" id="614101"/>
    <lineage>
        <taxon>Eukaryota</taxon>
        <taxon>Metazoa</taxon>
        <taxon>Ecdysozoa</taxon>
        <taxon>Arthropoda</taxon>
        <taxon>Hexapoda</taxon>
        <taxon>Insecta</taxon>
        <taxon>Pterygota</taxon>
        <taxon>Neoptera</taxon>
        <taxon>Polyneoptera</taxon>
        <taxon>Phasmatodea</taxon>
        <taxon>Verophasmatodea</taxon>
        <taxon>Anareolatae</taxon>
        <taxon>Phasmatidae</taxon>
        <taxon>Eurycanthinae</taxon>
        <taxon>Dryococelus</taxon>
    </lineage>
</organism>
<evidence type="ECO:0000313" key="2">
    <source>
        <dbReference type="EMBL" id="KAJ8882608.1"/>
    </source>
</evidence>
<protein>
    <submittedName>
        <fullName evidence="2">Uncharacterized protein</fullName>
    </submittedName>
</protein>
<name>A0ABQ9HEY1_9NEOP</name>